<proteinExistence type="predicted"/>
<organism evidence="1">
    <name type="scientific">Anguilla anguilla</name>
    <name type="common">European freshwater eel</name>
    <name type="synonym">Muraena anguilla</name>
    <dbReference type="NCBI Taxonomy" id="7936"/>
    <lineage>
        <taxon>Eukaryota</taxon>
        <taxon>Metazoa</taxon>
        <taxon>Chordata</taxon>
        <taxon>Craniata</taxon>
        <taxon>Vertebrata</taxon>
        <taxon>Euteleostomi</taxon>
        <taxon>Actinopterygii</taxon>
        <taxon>Neopterygii</taxon>
        <taxon>Teleostei</taxon>
        <taxon>Anguilliformes</taxon>
        <taxon>Anguillidae</taxon>
        <taxon>Anguilla</taxon>
    </lineage>
</organism>
<reference evidence="1" key="1">
    <citation type="submission" date="2014-11" db="EMBL/GenBank/DDBJ databases">
        <authorList>
            <person name="Amaro Gonzalez C."/>
        </authorList>
    </citation>
    <scope>NUCLEOTIDE SEQUENCE</scope>
</reference>
<evidence type="ECO:0000313" key="1">
    <source>
        <dbReference type="EMBL" id="JAH66732.1"/>
    </source>
</evidence>
<sequence>MTKIKLCNKINSYKGGFFFSLTLQLYNTFFF</sequence>
<reference evidence="1" key="2">
    <citation type="journal article" date="2015" name="Fish Shellfish Immunol.">
        <title>Early steps in the European eel (Anguilla anguilla)-Vibrio vulnificus interaction in the gills: Role of the RtxA13 toxin.</title>
        <authorList>
            <person name="Callol A."/>
            <person name="Pajuelo D."/>
            <person name="Ebbesson L."/>
            <person name="Teles M."/>
            <person name="MacKenzie S."/>
            <person name="Amaro C."/>
        </authorList>
    </citation>
    <scope>NUCLEOTIDE SEQUENCE</scope>
</reference>
<name>A0A0E9ULS8_ANGAN</name>
<protein>
    <submittedName>
        <fullName evidence="1">Uncharacterized protein</fullName>
    </submittedName>
</protein>
<dbReference type="EMBL" id="GBXM01041845">
    <property type="protein sequence ID" value="JAH66732.1"/>
    <property type="molecule type" value="Transcribed_RNA"/>
</dbReference>
<dbReference type="AlphaFoldDB" id="A0A0E9ULS8"/>
<accession>A0A0E9ULS8</accession>